<reference evidence="1 2" key="1">
    <citation type="submission" date="2020-03" db="EMBL/GenBank/DDBJ databases">
        <title>Two novel Motilibacter sp.</title>
        <authorList>
            <person name="Liu S."/>
        </authorList>
    </citation>
    <scope>NUCLEOTIDE SEQUENCE [LARGE SCALE GENOMIC DNA]</scope>
    <source>
        <strain evidence="1 2">E257</strain>
    </source>
</reference>
<name>A0ABX0GWC2_9ACTN</name>
<dbReference type="EMBL" id="JAANNP010000003">
    <property type="protein sequence ID" value="NHC13934.1"/>
    <property type="molecule type" value="Genomic_DNA"/>
</dbReference>
<evidence type="ECO:0000313" key="1">
    <source>
        <dbReference type="EMBL" id="NHC13934.1"/>
    </source>
</evidence>
<proteinExistence type="predicted"/>
<comment type="caution">
    <text evidence="1">The sequence shown here is derived from an EMBL/GenBank/DDBJ whole genome shotgun (WGS) entry which is preliminary data.</text>
</comment>
<organism evidence="1 2">
    <name type="scientific">Motilibacter deserti</name>
    <dbReference type="NCBI Taxonomy" id="2714956"/>
    <lineage>
        <taxon>Bacteria</taxon>
        <taxon>Bacillati</taxon>
        <taxon>Actinomycetota</taxon>
        <taxon>Actinomycetes</taxon>
        <taxon>Motilibacterales</taxon>
        <taxon>Motilibacteraceae</taxon>
        <taxon>Motilibacter</taxon>
    </lineage>
</organism>
<keyword evidence="2" id="KW-1185">Reference proteome</keyword>
<protein>
    <submittedName>
        <fullName evidence="1">Uncharacterized protein</fullName>
    </submittedName>
</protein>
<evidence type="ECO:0000313" key="2">
    <source>
        <dbReference type="Proteomes" id="UP000800981"/>
    </source>
</evidence>
<accession>A0ABX0GWC2</accession>
<sequence length="98" mass="9635">MSNVGELVAAHLPELTALAATHRLVDLAPAEGAEVSAELAPGATYADVHRFEQAAAALLGVPVAVVSKAAAAVPGAGATPDAPARQVVLPEGRVSAHG</sequence>
<dbReference type="Proteomes" id="UP000800981">
    <property type="component" value="Unassembled WGS sequence"/>
</dbReference>
<gene>
    <name evidence="1" type="ORF">G9H71_09075</name>
</gene>
<dbReference type="RefSeq" id="WP_166280935.1">
    <property type="nucleotide sequence ID" value="NZ_JAANNP010000003.1"/>
</dbReference>